<dbReference type="EMBL" id="JAAZON010000586">
    <property type="protein sequence ID" value="NMC64027.1"/>
    <property type="molecule type" value="Genomic_DNA"/>
</dbReference>
<dbReference type="InterPro" id="IPR018777">
    <property type="entry name" value="Replication_initiator_prot_A"/>
</dbReference>
<sequence>MTVPRLISRDEMNLAEFPLAVLSTRSDPNIKTLEFQDTIRGKNGELTTRKWIITGADKFGLPTASDEEVLLGLLKLSVDEELASRKVFFTRYELMKILRWPTEGRNYTRLQKALDRLSGVRIKASNAFYDNETKTHSTKNFGILDGYELNNGRDGSTKKSYFTWSEVLFKSYQAGFIKKLDLDFYLDLKSSVSKRLYRYLDKHFWYKSRVQLDLFILAHEKLGISRNYRYISSIRQQLDPAIEELIGKGFLSACDYLQKGKKADIVLYAASGKARITKNREGATDRQSVVGIQVREDGKEKLTLLENVERMLVERGLGEKQSMRLAEAQSVEMLQRMQKIIEYFDTLCASGSNQVIKNPVGFLYRAMENPMSFHLPGDRPRTKGVQETLGFASSSVSSKGQGSIDAKKSENDESAFLIERKRRIENLRGEVSPSVLSRIENEVEEALSNIRSLISPDRFREVVDHGVDEKLAKLFAIPDFDEWRRLKKHEKV</sequence>
<evidence type="ECO:0000313" key="2">
    <source>
        <dbReference type="Proteomes" id="UP000524246"/>
    </source>
</evidence>
<dbReference type="Pfam" id="PF10134">
    <property type="entry name" value="RPA"/>
    <property type="match status" value="1"/>
</dbReference>
<comment type="caution">
    <text evidence="1">The sequence shown here is derived from an EMBL/GenBank/DDBJ whole genome shotgun (WGS) entry which is preliminary data.</text>
</comment>
<reference evidence="1 2" key="1">
    <citation type="journal article" date="2020" name="Biotechnol. Biofuels">
        <title>New insights from the biogas microbiome by comprehensive genome-resolved metagenomics of nearly 1600 species originating from multiple anaerobic digesters.</title>
        <authorList>
            <person name="Campanaro S."/>
            <person name="Treu L."/>
            <person name="Rodriguez-R L.M."/>
            <person name="Kovalovszki A."/>
            <person name="Ziels R.M."/>
            <person name="Maus I."/>
            <person name="Zhu X."/>
            <person name="Kougias P.G."/>
            <person name="Basile A."/>
            <person name="Luo G."/>
            <person name="Schluter A."/>
            <person name="Konstantinidis K.T."/>
            <person name="Angelidaki I."/>
        </authorList>
    </citation>
    <scope>NUCLEOTIDE SEQUENCE [LARGE SCALE GENOMIC DNA]</scope>
    <source>
        <strain evidence="1">AS27yjCOA_65</strain>
    </source>
</reference>
<accession>A0A7X9FTR1</accession>
<name>A0A7X9FTR1_9DELT</name>
<dbReference type="Proteomes" id="UP000524246">
    <property type="component" value="Unassembled WGS sequence"/>
</dbReference>
<evidence type="ECO:0000313" key="1">
    <source>
        <dbReference type="EMBL" id="NMC64027.1"/>
    </source>
</evidence>
<proteinExistence type="predicted"/>
<gene>
    <name evidence="1" type="ORF">GYA55_12765</name>
</gene>
<protein>
    <submittedName>
        <fullName evidence="1">RepB family plasmid replication initiator protein</fullName>
    </submittedName>
</protein>
<dbReference type="AlphaFoldDB" id="A0A7X9FTR1"/>
<organism evidence="1 2">
    <name type="scientific">SAR324 cluster bacterium</name>
    <dbReference type="NCBI Taxonomy" id="2024889"/>
    <lineage>
        <taxon>Bacteria</taxon>
        <taxon>Deltaproteobacteria</taxon>
        <taxon>SAR324 cluster</taxon>
    </lineage>
</organism>